<keyword evidence="1" id="KW-0472">Membrane</keyword>
<accession>A0AAV7QA90</accession>
<dbReference type="Proteomes" id="UP001066276">
    <property type="component" value="Chromosome 6"/>
</dbReference>
<name>A0AAV7QA90_PLEWA</name>
<dbReference type="PANTHER" id="PTHR31359:SF31">
    <property type="entry name" value="TRANSMEMBRANE PROTEIN 92"/>
    <property type="match status" value="1"/>
</dbReference>
<dbReference type="GO" id="GO:0005654">
    <property type="term" value="C:nucleoplasm"/>
    <property type="evidence" value="ECO:0007669"/>
    <property type="project" value="TreeGrafter"/>
</dbReference>
<keyword evidence="2" id="KW-0732">Signal</keyword>
<evidence type="ECO:0008006" key="5">
    <source>
        <dbReference type="Google" id="ProtNLM"/>
    </source>
</evidence>
<protein>
    <recommendedName>
        <fullName evidence="5">Transmembrane protein 92</fullName>
    </recommendedName>
</protein>
<evidence type="ECO:0000256" key="1">
    <source>
        <dbReference type="SAM" id="Phobius"/>
    </source>
</evidence>
<comment type="caution">
    <text evidence="3">The sequence shown here is derived from an EMBL/GenBank/DDBJ whole genome shotgun (WGS) entry which is preliminary data.</text>
</comment>
<dbReference type="EMBL" id="JANPWB010000010">
    <property type="protein sequence ID" value="KAJ1136331.1"/>
    <property type="molecule type" value="Genomic_DNA"/>
</dbReference>
<keyword evidence="4" id="KW-1185">Reference proteome</keyword>
<proteinExistence type="predicted"/>
<evidence type="ECO:0000256" key="2">
    <source>
        <dbReference type="SAM" id="SignalP"/>
    </source>
</evidence>
<dbReference type="PANTHER" id="PTHR31359">
    <property type="entry name" value="TRANSMEMBRANE PROTEIN 92"/>
    <property type="match status" value="1"/>
</dbReference>
<reference evidence="3" key="1">
    <citation type="journal article" date="2022" name="bioRxiv">
        <title>Sequencing and chromosome-scale assembly of the giantPleurodeles waltlgenome.</title>
        <authorList>
            <person name="Brown T."/>
            <person name="Elewa A."/>
            <person name="Iarovenko S."/>
            <person name="Subramanian E."/>
            <person name="Araus A.J."/>
            <person name="Petzold A."/>
            <person name="Susuki M."/>
            <person name="Suzuki K.-i.T."/>
            <person name="Hayashi T."/>
            <person name="Toyoda A."/>
            <person name="Oliveira C."/>
            <person name="Osipova E."/>
            <person name="Leigh N.D."/>
            <person name="Simon A."/>
            <person name="Yun M.H."/>
        </authorList>
    </citation>
    <scope>NUCLEOTIDE SEQUENCE</scope>
    <source>
        <strain evidence="3">20211129_DDA</strain>
        <tissue evidence="3">Liver</tissue>
    </source>
</reference>
<feature type="transmembrane region" description="Helical" evidence="1">
    <location>
        <begin position="60"/>
        <end position="81"/>
    </location>
</feature>
<dbReference type="Pfam" id="PF11669">
    <property type="entry name" value="WBP-1"/>
    <property type="match status" value="1"/>
</dbReference>
<feature type="signal peptide" evidence="2">
    <location>
        <begin position="1"/>
        <end position="28"/>
    </location>
</feature>
<organism evidence="3 4">
    <name type="scientific">Pleurodeles waltl</name>
    <name type="common">Iberian ribbed newt</name>
    <dbReference type="NCBI Taxonomy" id="8319"/>
    <lineage>
        <taxon>Eukaryota</taxon>
        <taxon>Metazoa</taxon>
        <taxon>Chordata</taxon>
        <taxon>Craniata</taxon>
        <taxon>Vertebrata</taxon>
        <taxon>Euteleostomi</taxon>
        <taxon>Amphibia</taxon>
        <taxon>Batrachia</taxon>
        <taxon>Caudata</taxon>
        <taxon>Salamandroidea</taxon>
        <taxon>Salamandridae</taxon>
        <taxon>Pleurodelinae</taxon>
        <taxon>Pleurodeles</taxon>
    </lineage>
</organism>
<evidence type="ECO:0000313" key="4">
    <source>
        <dbReference type="Proteomes" id="UP001066276"/>
    </source>
</evidence>
<gene>
    <name evidence="3" type="ORF">NDU88_002748</name>
</gene>
<dbReference type="InterPro" id="IPR021684">
    <property type="entry name" value="WBP1-like"/>
</dbReference>
<evidence type="ECO:0000313" key="3">
    <source>
        <dbReference type="EMBL" id="KAJ1136331.1"/>
    </source>
</evidence>
<feature type="chain" id="PRO_5043316791" description="Transmembrane protein 92" evidence="2">
    <location>
        <begin position="29"/>
        <end position="170"/>
    </location>
</feature>
<dbReference type="AlphaFoldDB" id="A0AAV7QA90"/>
<keyword evidence="1" id="KW-0812">Transmembrane</keyword>
<sequence length="170" mass="18336">MVHLGAFRSTSRHTTKLLLVGILGGCRTAALHCGIFECTGDYCCGGQCCVRDQVYLDSSWYGPLFISVMVAFAFMCLCGLCNRLCRSNAERHTNNVESGRPLEAPVSPTNSGALAVPITPQQEIYGAPPPYSEVTSKPFLYPAPEGQPPAYSSLMIEDANSGEVYIQSAF</sequence>
<keyword evidence="1" id="KW-1133">Transmembrane helix</keyword>